<gene>
    <name evidence="4" type="ORF">C3L33_13380</name>
</gene>
<feature type="region of interest" description="Disordered" evidence="2">
    <location>
        <begin position="135"/>
        <end position="211"/>
    </location>
</feature>
<organism evidence="4 5">
    <name type="scientific">Rhododendron williamsianum</name>
    <dbReference type="NCBI Taxonomy" id="262921"/>
    <lineage>
        <taxon>Eukaryota</taxon>
        <taxon>Viridiplantae</taxon>
        <taxon>Streptophyta</taxon>
        <taxon>Embryophyta</taxon>
        <taxon>Tracheophyta</taxon>
        <taxon>Spermatophyta</taxon>
        <taxon>Magnoliopsida</taxon>
        <taxon>eudicotyledons</taxon>
        <taxon>Gunneridae</taxon>
        <taxon>Pentapetalae</taxon>
        <taxon>asterids</taxon>
        <taxon>Ericales</taxon>
        <taxon>Ericaceae</taxon>
        <taxon>Ericoideae</taxon>
        <taxon>Rhodoreae</taxon>
        <taxon>Rhododendron</taxon>
    </lineage>
</organism>
<evidence type="ECO:0000256" key="2">
    <source>
        <dbReference type="SAM" id="MobiDB-lite"/>
    </source>
</evidence>
<dbReference type="Pfam" id="PF03763">
    <property type="entry name" value="Remorin_C"/>
    <property type="match status" value="1"/>
</dbReference>
<keyword evidence="5" id="KW-1185">Reference proteome</keyword>
<feature type="region of interest" description="Disordered" evidence="2">
    <location>
        <begin position="15"/>
        <end position="88"/>
    </location>
</feature>
<accession>A0A6A4LHI8</accession>
<name>A0A6A4LHI8_9ERIC</name>
<comment type="caution">
    <text evidence="4">The sequence shown here is derived from an EMBL/GenBank/DDBJ whole genome shotgun (WGS) entry which is preliminary data.</text>
</comment>
<dbReference type="OrthoDB" id="687404at2759"/>
<evidence type="ECO:0000259" key="3">
    <source>
        <dbReference type="Pfam" id="PF03763"/>
    </source>
</evidence>
<sequence length="333" mass="36583">MRSIEDKGCLNIAPVQENSGKFEFHKGNTPNRAFGKPAPSKWDDAQKWLVNLSRGPEPKSERPRDSNADDRRLIAPVPKNEDYSSGGEDVNGMQFEGETKNVDCEEPVWRVNKRNPNAAVVRSICVRDMGTEMTPIASQEPSRNGTPIRVMSPNRSPSYSGSSTPVRTLERVVESSRGNGVAAVEGRGEGGRGSGGGAFDEFRGGPAKNSEQVEKGNSALETRAAAWDEAERAKYTARYCIDMHFSVWLSVFGMGDAVCRVADQVKAEQLKARAQERLANKLAATRRIAEEKLANAGAKLNEQAVRTSERADYIRRTGRLPSSFSFKLPSCCW</sequence>
<evidence type="ECO:0000256" key="1">
    <source>
        <dbReference type="ARBA" id="ARBA00005711"/>
    </source>
</evidence>
<dbReference type="EMBL" id="QEFC01002097">
    <property type="protein sequence ID" value="KAE9454719.1"/>
    <property type="molecule type" value="Genomic_DNA"/>
</dbReference>
<dbReference type="PANTHER" id="PTHR31471:SF52">
    <property type="entry name" value="F12A21.28"/>
    <property type="match status" value="1"/>
</dbReference>
<dbReference type="InterPro" id="IPR005516">
    <property type="entry name" value="Remorin_C"/>
</dbReference>
<dbReference type="PANTHER" id="PTHR31471">
    <property type="entry name" value="OS02G0116800 PROTEIN"/>
    <property type="match status" value="1"/>
</dbReference>
<evidence type="ECO:0000313" key="4">
    <source>
        <dbReference type="EMBL" id="KAE9454719.1"/>
    </source>
</evidence>
<feature type="compositionally biased region" description="Polar residues" evidence="2">
    <location>
        <begin position="136"/>
        <end position="145"/>
    </location>
</feature>
<evidence type="ECO:0000313" key="5">
    <source>
        <dbReference type="Proteomes" id="UP000428333"/>
    </source>
</evidence>
<feature type="compositionally biased region" description="Basic and acidic residues" evidence="2">
    <location>
        <begin position="56"/>
        <end position="73"/>
    </location>
</feature>
<protein>
    <recommendedName>
        <fullName evidence="3">Remorin C-terminal domain-containing protein</fullName>
    </recommendedName>
</protein>
<comment type="similarity">
    <text evidence="1">Belongs to the remorin family.</text>
</comment>
<dbReference type="AlphaFoldDB" id="A0A6A4LHI8"/>
<dbReference type="Proteomes" id="UP000428333">
    <property type="component" value="Linkage Group LG08"/>
</dbReference>
<feature type="domain" description="Remorin C-terminal" evidence="3">
    <location>
        <begin position="264"/>
        <end position="322"/>
    </location>
</feature>
<reference evidence="4 5" key="1">
    <citation type="journal article" date="2019" name="Genome Biol. Evol.">
        <title>The Rhododendron genome and chromosomal organization provide insight into shared whole-genome duplications across the heath family (Ericaceae).</title>
        <authorList>
            <person name="Soza V.L."/>
            <person name="Lindsley D."/>
            <person name="Waalkes A."/>
            <person name="Ramage E."/>
            <person name="Patwardhan R.P."/>
            <person name="Burton J.N."/>
            <person name="Adey A."/>
            <person name="Kumar A."/>
            <person name="Qiu R."/>
            <person name="Shendure J."/>
            <person name="Hall B."/>
        </authorList>
    </citation>
    <scope>NUCLEOTIDE SEQUENCE [LARGE SCALE GENOMIC DNA]</scope>
    <source>
        <strain evidence="4">RSF 1966-606</strain>
    </source>
</reference>
<feature type="non-terminal residue" evidence="4">
    <location>
        <position position="1"/>
    </location>
</feature>
<proteinExistence type="inferred from homology"/>
<feature type="compositionally biased region" description="Low complexity" evidence="2">
    <location>
        <begin position="152"/>
        <end position="165"/>
    </location>
</feature>